<sequence>MSGAVAISLSLSFSNSLDQAEGAGSQDSRERESLFLVPGSSTETCGTEAAGFSASDGAIPAQGASSARKALLSLQISCACRSNAATCRHLWLLPSLHPQSAPSTEPVLQLNHAVTV</sequence>
<accession>A0A6B0UM54</accession>
<dbReference type="EMBL" id="GIFC01008581">
    <property type="protein sequence ID" value="MXU90664.1"/>
    <property type="molecule type" value="Transcribed_RNA"/>
</dbReference>
<dbReference type="AlphaFoldDB" id="A0A6B0UM54"/>
<organism evidence="1">
    <name type="scientific">Ixodes ricinus</name>
    <name type="common">Common tick</name>
    <name type="synonym">Acarus ricinus</name>
    <dbReference type="NCBI Taxonomy" id="34613"/>
    <lineage>
        <taxon>Eukaryota</taxon>
        <taxon>Metazoa</taxon>
        <taxon>Ecdysozoa</taxon>
        <taxon>Arthropoda</taxon>
        <taxon>Chelicerata</taxon>
        <taxon>Arachnida</taxon>
        <taxon>Acari</taxon>
        <taxon>Parasitiformes</taxon>
        <taxon>Ixodida</taxon>
        <taxon>Ixodoidea</taxon>
        <taxon>Ixodidae</taxon>
        <taxon>Ixodinae</taxon>
        <taxon>Ixodes</taxon>
    </lineage>
</organism>
<evidence type="ECO:0000313" key="1">
    <source>
        <dbReference type="EMBL" id="MXU90664.1"/>
    </source>
</evidence>
<protein>
    <submittedName>
        <fullName evidence="1">Putative secreted protein</fullName>
    </submittedName>
</protein>
<name>A0A6B0UM54_IXORI</name>
<proteinExistence type="predicted"/>
<reference evidence="1" key="1">
    <citation type="submission" date="2019-12" db="EMBL/GenBank/DDBJ databases">
        <title>An insight into the sialome of adult female Ixodes ricinus ticks feeding for 6 days.</title>
        <authorList>
            <person name="Perner J."/>
            <person name="Ribeiro J.M.C."/>
        </authorList>
    </citation>
    <scope>NUCLEOTIDE SEQUENCE</scope>
    <source>
        <strain evidence="1">Semi-engorged</strain>
        <tissue evidence="1">Salivary glands</tissue>
    </source>
</reference>